<comment type="caution">
    <text evidence="1">The sequence shown here is derived from an EMBL/GenBank/DDBJ whole genome shotgun (WGS) entry which is preliminary data.</text>
</comment>
<accession>A0A5B6V857</accession>
<evidence type="ECO:0000313" key="1">
    <source>
        <dbReference type="EMBL" id="KAA3465360.1"/>
    </source>
</evidence>
<dbReference type="Proteomes" id="UP000325315">
    <property type="component" value="Unassembled WGS sequence"/>
</dbReference>
<keyword evidence="2" id="KW-1185">Reference proteome</keyword>
<evidence type="ECO:0000313" key="2">
    <source>
        <dbReference type="Proteomes" id="UP000325315"/>
    </source>
</evidence>
<gene>
    <name evidence="1" type="ORF">EPI10_000541</name>
</gene>
<organism evidence="1 2">
    <name type="scientific">Gossypium australe</name>
    <dbReference type="NCBI Taxonomy" id="47621"/>
    <lineage>
        <taxon>Eukaryota</taxon>
        <taxon>Viridiplantae</taxon>
        <taxon>Streptophyta</taxon>
        <taxon>Embryophyta</taxon>
        <taxon>Tracheophyta</taxon>
        <taxon>Spermatophyta</taxon>
        <taxon>Magnoliopsida</taxon>
        <taxon>eudicotyledons</taxon>
        <taxon>Gunneridae</taxon>
        <taxon>Pentapetalae</taxon>
        <taxon>rosids</taxon>
        <taxon>malvids</taxon>
        <taxon>Malvales</taxon>
        <taxon>Malvaceae</taxon>
        <taxon>Malvoideae</taxon>
        <taxon>Gossypium</taxon>
    </lineage>
</organism>
<dbReference type="AlphaFoldDB" id="A0A5B6V857"/>
<proteinExistence type="predicted"/>
<protein>
    <submittedName>
        <fullName evidence="1">Extra-large guanine nucleotide-binding protein 1-like isoform X2</fullName>
    </submittedName>
</protein>
<dbReference type="EMBL" id="SMMG02000007">
    <property type="protein sequence ID" value="KAA3465360.1"/>
    <property type="molecule type" value="Genomic_DNA"/>
</dbReference>
<dbReference type="OrthoDB" id="5817230at2759"/>
<reference evidence="2" key="1">
    <citation type="journal article" date="2019" name="Plant Biotechnol. J.">
        <title>Genome sequencing of the Australian wild diploid species Gossypium australe highlights disease resistance and delayed gland morphogenesis.</title>
        <authorList>
            <person name="Cai Y."/>
            <person name="Cai X."/>
            <person name="Wang Q."/>
            <person name="Wang P."/>
            <person name="Zhang Y."/>
            <person name="Cai C."/>
            <person name="Xu Y."/>
            <person name="Wang K."/>
            <person name="Zhou Z."/>
            <person name="Wang C."/>
            <person name="Geng S."/>
            <person name="Li B."/>
            <person name="Dong Q."/>
            <person name="Hou Y."/>
            <person name="Wang H."/>
            <person name="Ai P."/>
            <person name="Liu Z."/>
            <person name="Yi F."/>
            <person name="Sun M."/>
            <person name="An G."/>
            <person name="Cheng J."/>
            <person name="Zhang Y."/>
            <person name="Shi Q."/>
            <person name="Xie Y."/>
            <person name="Shi X."/>
            <person name="Chang Y."/>
            <person name="Huang F."/>
            <person name="Chen Y."/>
            <person name="Hong S."/>
            <person name="Mi L."/>
            <person name="Sun Q."/>
            <person name="Zhang L."/>
            <person name="Zhou B."/>
            <person name="Peng R."/>
            <person name="Zhang X."/>
            <person name="Liu F."/>
        </authorList>
    </citation>
    <scope>NUCLEOTIDE SEQUENCE [LARGE SCALE GENOMIC DNA]</scope>
    <source>
        <strain evidence="2">cv. PA1801</strain>
    </source>
</reference>
<sequence>MNTKSRAGCHFHNKTTLVYTKHRLAFTYKTQQSTNRSISRQTVASDIVVSLVSSLEASLSSTCPSLVGNGWSFLALIDKNGFLASTFSLSFAATSPIHPPTTADIFLTLFGICL</sequence>
<name>A0A5B6V857_9ROSI</name>